<organism evidence="2 3">
    <name type="scientific">Croceitalea vernalis</name>
    <dbReference type="NCBI Taxonomy" id="3075599"/>
    <lineage>
        <taxon>Bacteria</taxon>
        <taxon>Pseudomonadati</taxon>
        <taxon>Bacteroidota</taxon>
        <taxon>Flavobacteriia</taxon>
        <taxon>Flavobacteriales</taxon>
        <taxon>Flavobacteriaceae</taxon>
        <taxon>Croceitalea</taxon>
    </lineage>
</organism>
<dbReference type="Proteomes" id="UP001250662">
    <property type="component" value="Unassembled WGS sequence"/>
</dbReference>
<comment type="caution">
    <text evidence="2">The sequence shown here is derived from an EMBL/GenBank/DDBJ whole genome shotgun (WGS) entry which is preliminary data.</text>
</comment>
<keyword evidence="1" id="KW-0732">Signal</keyword>
<sequence>MKKLLLLMLFALVQLGYAQREANVWHFGAISGLDKSLEYLQYFVNGNHTLIKKLFEK</sequence>
<gene>
    <name evidence="2" type="ORF">RM520_03790</name>
</gene>
<evidence type="ECO:0000313" key="3">
    <source>
        <dbReference type="Proteomes" id="UP001250662"/>
    </source>
</evidence>
<accession>A0ABU3BEZ7</accession>
<evidence type="ECO:0000256" key="1">
    <source>
        <dbReference type="SAM" id="SignalP"/>
    </source>
</evidence>
<reference evidence="2 3" key="1">
    <citation type="submission" date="2023-09" db="EMBL/GenBank/DDBJ databases">
        <authorList>
            <person name="Rey-Velasco X."/>
        </authorList>
    </citation>
    <scope>NUCLEOTIDE SEQUENCE [LARGE SCALE GENOMIC DNA]</scope>
    <source>
        <strain evidence="2 3">P007</strain>
    </source>
</reference>
<feature type="chain" id="PRO_5047179616" evidence="1">
    <location>
        <begin position="19"/>
        <end position="57"/>
    </location>
</feature>
<name>A0ABU3BEZ7_9FLAO</name>
<evidence type="ECO:0000313" key="2">
    <source>
        <dbReference type="EMBL" id="MDT0620733.1"/>
    </source>
</evidence>
<dbReference type="EMBL" id="JAVRHU010000001">
    <property type="protein sequence ID" value="MDT0620733.1"/>
    <property type="molecule type" value="Genomic_DNA"/>
</dbReference>
<feature type="signal peptide" evidence="1">
    <location>
        <begin position="1"/>
        <end position="18"/>
    </location>
</feature>
<keyword evidence="3" id="KW-1185">Reference proteome</keyword>
<proteinExistence type="predicted"/>
<dbReference type="RefSeq" id="WP_311387023.1">
    <property type="nucleotide sequence ID" value="NZ_JAVRHU010000001.1"/>
</dbReference>
<protein>
    <submittedName>
        <fullName evidence="2">Uncharacterized protein</fullName>
    </submittedName>
</protein>